<dbReference type="PANTHER" id="PTHR42776">
    <property type="entry name" value="SERINE PEPTIDASE S9 FAMILY MEMBER"/>
    <property type="match status" value="1"/>
</dbReference>
<dbReference type="InterPro" id="IPR001375">
    <property type="entry name" value="Peptidase_S9_cat"/>
</dbReference>
<keyword evidence="3" id="KW-0720">Serine protease</keyword>
<dbReference type="SUPFAM" id="SSF82171">
    <property type="entry name" value="DPP6 N-terminal domain-like"/>
    <property type="match status" value="1"/>
</dbReference>
<protein>
    <submittedName>
        <fullName evidence="6">Prolyl oligopeptidase</fullName>
    </submittedName>
</protein>
<dbReference type="Proteomes" id="UP000619041">
    <property type="component" value="Unassembled WGS sequence"/>
</dbReference>
<dbReference type="SUPFAM" id="SSF53474">
    <property type="entry name" value="alpha/beta-Hydrolases"/>
    <property type="match status" value="1"/>
</dbReference>
<sequence>MKKTTGLAALAALCAIASPAAAKPKAARADARAPFSAQDLVTLPRLGGAAVSGDGTMAVYPVTETDPASFKRSTALFVRSLADAKAMPRRIDLGGTASSPAFGDDGWLYFLSDRGEGGSDQVWRARISADGSAADVSQVTALKAAVAGFALSPDATRIAVWGDVGRECAGFGCDPDGSTHLPGPGTGRLYDASTGFVRHWDQWETPGVYGRTFAFPLVGGKATGDGVPLDGPAGKGALVGDTPTKPFGGGEDVAWAANGHGLFFAARKADADEPRSTNIDLWFNDLSGRAPVNLTQANEGTDTLPAPSPDGKWLAYAAMARPGYEADKLTVMLRELATGKVRALTTDWDRSAGSLAWTPDSRWIVATAGDVLDTPVFRIDPVTGKVEKLDLMAGNEAHIGDVVPLSGGDLVFTRNSIGAPNELYLSKNWGQATPLTDAATSIMGKRAPIVTRRFSFRGANGDTVWGQITKLDGKKGPMPAILYVHGGPQGSFDDSWSSRWNPRVVASQGYAVVSVDFHGSTGYGQAFTDSITNDWGGKPLEDLQKGFAAAVALDGQIDGDNACAMGASYGGYMMNWIAGRWPDKFKCLVQHDGVFDARAMAYETEELWFDTWEHGGKTYFEDPAAYEKWNPVNYVDNWKTPMLVITSEKDFRIPYTQGLAAFTALQMKGVPGQLLVFPDENHWVLKGKNSLQWHKTVFDWLDRWLKPAQTSGK</sequence>
<dbReference type="Gene3D" id="3.40.50.1820">
    <property type="entry name" value="alpha/beta hydrolase"/>
    <property type="match status" value="1"/>
</dbReference>
<evidence type="ECO:0000256" key="4">
    <source>
        <dbReference type="SAM" id="SignalP"/>
    </source>
</evidence>
<evidence type="ECO:0000256" key="3">
    <source>
        <dbReference type="ARBA" id="ARBA00022825"/>
    </source>
</evidence>
<proteinExistence type="predicted"/>
<dbReference type="InterPro" id="IPR029058">
    <property type="entry name" value="AB_hydrolase_fold"/>
</dbReference>
<evidence type="ECO:0000313" key="6">
    <source>
        <dbReference type="EMBL" id="GGE04091.1"/>
    </source>
</evidence>
<keyword evidence="1 4" id="KW-0732">Signal</keyword>
<feature type="domain" description="Peptidase S9 prolyl oligopeptidase catalytic" evidence="5">
    <location>
        <begin position="496"/>
        <end position="706"/>
    </location>
</feature>
<feature type="chain" id="PRO_5046927663" evidence="4">
    <location>
        <begin position="23"/>
        <end position="713"/>
    </location>
</feature>
<name>A0ABQ1SDP1_9SPHN</name>
<dbReference type="Gene3D" id="2.120.10.30">
    <property type="entry name" value="TolB, C-terminal domain"/>
    <property type="match status" value="2"/>
</dbReference>
<accession>A0ABQ1SDP1</accession>
<reference evidence="7" key="1">
    <citation type="journal article" date="2019" name="Int. J. Syst. Evol. Microbiol.">
        <title>The Global Catalogue of Microorganisms (GCM) 10K type strain sequencing project: providing services to taxonomists for standard genome sequencing and annotation.</title>
        <authorList>
            <consortium name="The Broad Institute Genomics Platform"/>
            <consortium name="The Broad Institute Genome Sequencing Center for Infectious Disease"/>
            <person name="Wu L."/>
            <person name="Ma J."/>
        </authorList>
    </citation>
    <scope>NUCLEOTIDE SEQUENCE [LARGE SCALE GENOMIC DNA]</scope>
    <source>
        <strain evidence="7">CGMCC 1.15959</strain>
    </source>
</reference>
<organism evidence="6 7">
    <name type="scientific">Tsuneonella deserti</name>
    <dbReference type="NCBI Taxonomy" id="2035528"/>
    <lineage>
        <taxon>Bacteria</taxon>
        <taxon>Pseudomonadati</taxon>
        <taxon>Pseudomonadota</taxon>
        <taxon>Alphaproteobacteria</taxon>
        <taxon>Sphingomonadales</taxon>
        <taxon>Erythrobacteraceae</taxon>
        <taxon>Tsuneonella</taxon>
    </lineage>
</organism>
<dbReference type="Pfam" id="PF07676">
    <property type="entry name" value="PD40"/>
    <property type="match status" value="2"/>
</dbReference>
<dbReference type="EMBL" id="BMKL01000001">
    <property type="protein sequence ID" value="GGE04091.1"/>
    <property type="molecule type" value="Genomic_DNA"/>
</dbReference>
<evidence type="ECO:0000256" key="2">
    <source>
        <dbReference type="ARBA" id="ARBA00022801"/>
    </source>
</evidence>
<keyword evidence="2" id="KW-0378">Hydrolase</keyword>
<dbReference type="Pfam" id="PF00326">
    <property type="entry name" value="Peptidase_S9"/>
    <property type="match status" value="1"/>
</dbReference>
<evidence type="ECO:0000313" key="7">
    <source>
        <dbReference type="Proteomes" id="UP000619041"/>
    </source>
</evidence>
<gene>
    <name evidence="6" type="ORF">GCM10011515_24650</name>
</gene>
<evidence type="ECO:0000256" key="1">
    <source>
        <dbReference type="ARBA" id="ARBA00022729"/>
    </source>
</evidence>
<dbReference type="RefSeq" id="WP_188645405.1">
    <property type="nucleotide sequence ID" value="NZ_BMKL01000001.1"/>
</dbReference>
<dbReference type="InterPro" id="IPR011659">
    <property type="entry name" value="WD40"/>
</dbReference>
<dbReference type="InterPro" id="IPR011042">
    <property type="entry name" value="6-blade_b-propeller_TolB-like"/>
</dbReference>
<dbReference type="PANTHER" id="PTHR42776:SF13">
    <property type="entry name" value="DIPEPTIDYL-PEPTIDASE 5"/>
    <property type="match status" value="1"/>
</dbReference>
<evidence type="ECO:0000259" key="5">
    <source>
        <dbReference type="Pfam" id="PF00326"/>
    </source>
</evidence>
<keyword evidence="3" id="KW-0645">Protease</keyword>
<comment type="caution">
    <text evidence="6">The sequence shown here is derived from an EMBL/GenBank/DDBJ whole genome shotgun (WGS) entry which is preliminary data.</text>
</comment>
<keyword evidence="7" id="KW-1185">Reference proteome</keyword>
<feature type="signal peptide" evidence="4">
    <location>
        <begin position="1"/>
        <end position="22"/>
    </location>
</feature>